<dbReference type="RefSeq" id="WP_157708710.1">
    <property type="nucleotide sequence ID" value="NZ_CP034348.1"/>
</dbReference>
<proteinExistence type="predicted"/>
<sequence>MERFAAVTMVYQDYWFLKLWLDYYSKQFGRENLYVLGHGYDEQHEEMCAGANLIRVPRNGMFPDFDAQRWRMLSDYTAMLKRHYSAVICTDVDEIIVAHRKPGELANVISDHGLPGRAGAIGFEVLGGDEFDETRPVLQQTQGCVFSSRYSKPCVIRTPGQFTPGAHGMNEDWQHSDELVLFHLQYANGTLRTLRKQALRDDIREAARTADRHRADHRVAGLKDWVRGKEVAYRRTLGILEDGEHLPFEQAVARCHDVLEKTMFRTEDGPVRVRPRQARFFRTSTHVPEHLATVF</sequence>
<accession>A0A6I6J5J1</accession>
<dbReference type="KEGG" id="rom:EI983_17840"/>
<dbReference type="OrthoDB" id="835336at2"/>
<dbReference type="AlphaFoldDB" id="A0A6I6J5J1"/>
<gene>
    <name evidence="1" type="ORF">EI983_17840</name>
</gene>
<reference evidence="2" key="1">
    <citation type="submission" date="2018-12" db="EMBL/GenBank/DDBJ databases">
        <title>Complete genome sequence of Roseovarius sp. MME-070.</title>
        <authorList>
            <person name="Nam Y.-D."/>
            <person name="Kang J."/>
            <person name="Chung W.-H."/>
            <person name="Park Y.S."/>
        </authorList>
    </citation>
    <scope>NUCLEOTIDE SEQUENCE [LARGE SCALE GENOMIC DNA]</scope>
    <source>
        <strain evidence="2">MME-070</strain>
    </source>
</reference>
<keyword evidence="2" id="KW-1185">Reference proteome</keyword>
<protein>
    <recommendedName>
        <fullName evidence="3">Glycosyltransferase family 2 protein</fullName>
    </recommendedName>
</protein>
<organism evidence="1 2">
    <name type="scientific">Roseovarius faecimaris</name>
    <dbReference type="NCBI Taxonomy" id="2494550"/>
    <lineage>
        <taxon>Bacteria</taxon>
        <taxon>Pseudomonadati</taxon>
        <taxon>Pseudomonadota</taxon>
        <taxon>Alphaproteobacteria</taxon>
        <taxon>Rhodobacterales</taxon>
        <taxon>Roseobacteraceae</taxon>
        <taxon>Roseovarius</taxon>
    </lineage>
</organism>
<evidence type="ECO:0000313" key="2">
    <source>
        <dbReference type="Proteomes" id="UP000428330"/>
    </source>
</evidence>
<evidence type="ECO:0008006" key="3">
    <source>
        <dbReference type="Google" id="ProtNLM"/>
    </source>
</evidence>
<dbReference type="EMBL" id="CP034348">
    <property type="protein sequence ID" value="QGY00029.1"/>
    <property type="molecule type" value="Genomic_DNA"/>
</dbReference>
<name>A0A6I6J5J1_9RHOB</name>
<dbReference type="Proteomes" id="UP000428330">
    <property type="component" value="Chromosome"/>
</dbReference>
<evidence type="ECO:0000313" key="1">
    <source>
        <dbReference type="EMBL" id="QGY00029.1"/>
    </source>
</evidence>